<keyword evidence="1" id="KW-0732">Signal</keyword>
<reference evidence="2 3" key="1">
    <citation type="submission" date="2015-07" db="EMBL/GenBank/DDBJ databases">
        <title>Genome sequencing of Kibdelosporangium phytohabitans.</title>
        <authorList>
            <person name="Qin S."/>
            <person name="Xing K."/>
        </authorList>
    </citation>
    <scope>NUCLEOTIDE SEQUENCE [LARGE SCALE GENOMIC DNA]</scope>
    <source>
        <strain evidence="2 3">KLBMP1111</strain>
    </source>
</reference>
<protein>
    <submittedName>
        <fullName evidence="2">Uncharacterized protein</fullName>
    </submittedName>
</protein>
<evidence type="ECO:0000313" key="2">
    <source>
        <dbReference type="EMBL" id="ALG07837.1"/>
    </source>
</evidence>
<dbReference type="EMBL" id="CP012752">
    <property type="protein sequence ID" value="ALG07837.1"/>
    <property type="molecule type" value="Genomic_DNA"/>
</dbReference>
<accession>A0A0N9I020</accession>
<dbReference type="KEGG" id="kphy:AOZ06_13770"/>
<evidence type="ECO:0000313" key="3">
    <source>
        <dbReference type="Proteomes" id="UP000063699"/>
    </source>
</evidence>
<dbReference type="AlphaFoldDB" id="A0A0N9I020"/>
<feature type="chain" id="PRO_5039647159" evidence="1">
    <location>
        <begin position="21"/>
        <end position="459"/>
    </location>
</feature>
<dbReference type="Proteomes" id="UP000063699">
    <property type="component" value="Chromosome"/>
</dbReference>
<sequence>MRYGLGALMVAVLLCSGCTGDDPPAGGSVSAPAPSTADTVAQSIVDLKGAGAVHYNGSLTAPAGDKVTMQVTVTKAGEAIGNLSVNELAAAVLVVDHTLYLKAGLDFWLKLSGVPDSTAPTVADHWVKAPGVLLGVDIERIFDTETLPSLFGKPLPDPPQDAIKRTKVAGQDVLEVPTDTGVLYVGANAPYGLVRFDLTKSGKSDPTKVRDLAFSVTDATGDMAALYRDLATRTTELETAYDPFTGVRQGTHRFQNCGVNSCAIVVELTNVGRQPVRVAVKATWTASGSTIGSCDSRVGPLQPNQAGTATCTLASPQWTQFYRRAQSVPGQHPYGAEWTAMALITPPDPAGLRTLATSAQTPVANPQGNQHVYLIRGNAGNTDKQIWKYGVATGADWRKIPEEQLRFCTASGKPSCVVDEVAATGDPASAHALARQLVDAFRGRVGACPPAQWVGCSPK</sequence>
<keyword evidence="3" id="KW-1185">Reference proteome</keyword>
<evidence type="ECO:0000256" key="1">
    <source>
        <dbReference type="SAM" id="SignalP"/>
    </source>
</evidence>
<name>A0A0N9I020_9PSEU</name>
<gene>
    <name evidence="2" type="ORF">AOZ06_13770</name>
</gene>
<organism evidence="2 3">
    <name type="scientific">Kibdelosporangium phytohabitans</name>
    <dbReference type="NCBI Taxonomy" id="860235"/>
    <lineage>
        <taxon>Bacteria</taxon>
        <taxon>Bacillati</taxon>
        <taxon>Actinomycetota</taxon>
        <taxon>Actinomycetes</taxon>
        <taxon>Pseudonocardiales</taxon>
        <taxon>Pseudonocardiaceae</taxon>
        <taxon>Kibdelosporangium</taxon>
    </lineage>
</organism>
<dbReference type="STRING" id="860235.AOZ06_13770"/>
<proteinExistence type="predicted"/>
<feature type="signal peptide" evidence="1">
    <location>
        <begin position="1"/>
        <end position="20"/>
    </location>
</feature>